<evidence type="ECO:0000313" key="2">
    <source>
        <dbReference type="Proteomes" id="UP000054018"/>
    </source>
</evidence>
<dbReference type="PANTHER" id="PTHR19879:SF9">
    <property type="entry name" value="TRANSCRIPTION INITIATION FACTOR TFIID SUBUNIT 5"/>
    <property type="match status" value="1"/>
</dbReference>
<dbReference type="STRING" id="765257.A0A0C9Z4U0"/>
<reference evidence="1 2" key="1">
    <citation type="submission" date="2014-04" db="EMBL/GenBank/DDBJ databases">
        <authorList>
            <consortium name="DOE Joint Genome Institute"/>
            <person name="Kuo A."/>
            <person name="Kohler A."/>
            <person name="Costa M.D."/>
            <person name="Nagy L.G."/>
            <person name="Floudas D."/>
            <person name="Copeland A."/>
            <person name="Barry K.W."/>
            <person name="Cichocki N."/>
            <person name="Veneault-Fourrey C."/>
            <person name="LaButti K."/>
            <person name="Lindquist E.A."/>
            <person name="Lipzen A."/>
            <person name="Lundell T."/>
            <person name="Morin E."/>
            <person name="Murat C."/>
            <person name="Sun H."/>
            <person name="Tunlid A."/>
            <person name="Henrissat B."/>
            <person name="Grigoriev I.V."/>
            <person name="Hibbett D.S."/>
            <person name="Martin F."/>
            <person name="Nordberg H.P."/>
            <person name="Cantor M.N."/>
            <person name="Hua S.X."/>
        </authorList>
    </citation>
    <scope>NUCLEOTIDE SEQUENCE [LARGE SCALE GENOMIC DNA]</scope>
    <source>
        <strain evidence="1 2">441</strain>
    </source>
</reference>
<dbReference type="InterPro" id="IPR011047">
    <property type="entry name" value="Quinoprotein_ADH-like_sf"/>
</dbReference>
<proteinExistence type="predicted"/>
<keyword evidence="2" id="KW-1185">Reference proteome</keyword>
<dbReference type="EMBL" id="KN833754">
    <property type="protein sequence ID" value="KIK21199.1"/>
    <property type="molecule type" value="Genomic_DNA"/>
</dbReference>
<gene>
    <name evidence="1" type="ORF">PISMIDRAFT_562737</name>
</gene>
<dbReference type="PANTHER" id="PTHR19879">
    <property type="entry name" value="TRANSCRIPTION INITIATION FACTOR TFIID"/>
    <property type="match status" value="1"/>
</dbReference>
<dbReference type="Proteomes" id="UP000054018">
    <property type="component" value="Unassembled WGS sequence"/>
</dbReference>
<name>A0A0C9Z4U0_9AGAM</name>
<sequence length="393" mass="42874">MGAKQIEIIFQNRVQAVTFADESQVVGGFYSGHIRGWKIEDGQQLGITMQANNRINFVAVSRDGHWIVSGDHGKTATVWDAATRDKVLEYSEHEGPVLAVDISSDCTKVASVDGVAARIFSITSGIRLLPPVPHDHAFGVKFSPDGSLFATASRYHGFRVHNTRDGDILFDSGLENSTGPWPVTPLAWLPDGRQLFVASVGKITCFNVSDSSSSEWFIHDIRSGASVASNGKFIACSAGSSVSLWDCVSHKQIGSIITHTALMECFSLSSSGGYLACGLKDGRIIIHNLRDILPHEYFCLRLPLIQLSDEALELWIRDDLMNTDMLLSKGITSASSPSHHVLANRALLRARLKRLEFATADAKESLQVRPSPIGYIAMAVVLLGQGDREDFSY</sequence>
<dbReference type="SMART" id="SM00320">
    <property type="entry name" value="WD40"/>
    <property type="match status" value="7"/>
</dbReference>
<accession>A0A0C9Z4U0</accession>
<dbReference type="AlphaFoldDB" id="A0A0C9Z4U0"/>
<dbReference type="InterPro" id="IPR001680">
    <property type="entry name" value="WD40_rpt"/>
</dbReference>
<dbReference type="SUPFAM" id="SSF50998">
    <property type="entry name" value="Quinoprotein alcohol dehydrogenase-like"/>
    <property type="match status" value="1"/>
</dbReference>
<dbReference type="OrthoDB" id="2685271at2759"/>
<dbReference type="HOGENOM" id="CLU_028047_1_1_1"/>
<evidence type="ECO:0000313" key="1">
    <source>
        <dbReference type="EMBL" id="KIK21199.1"/>
    </source>
</evidence>
<dbReference type="Gene3D" id="2.130.10.10">
    <property type="entry name" value="YVTN repeat-like/Quinoprotein amine dehydrogenase"/>
    <property type="match status" value="2"/>
</dbReference>
<protein>
    <submittedName>
        <fullName evidence="1">Uncharacterized protein</fullName>
    </submittedName>
</protein>
<dbReference type="InterPro" id="IPR015943">
    <property type="entry name" value="WD40/YVTN_repeat-like_dom_sf"/>
</dbReference>
<reference evidence="2" key="2">
    <citation type="submission" date="2015-01" db="EMBL/GenBank/DDBJ databases">
        <title>Evolutionary Origins and Diversification of the Mycorrhizal Mutualists.</title>
        <authorList>
            <consortium name="DOE Joint Genome Institute"/>
            <consortium name="Mycorrhizal Genomics Consortium"/>
            <person name="Kohler A."/>
            <person name="Kuo A."/>
            <person name="Nagy L.G."/>
            <person name="Floudas D."/>
            <person name="Copeland A."/>
            <person name="Barry K.W."/>
            <person name="Cichocki N."/>
            <person name="Veneault-Fourrey C."/>
            <person name="LaButti K."/>
            <person name="Lindquist E.A."/>
            <person name="Lipzen A."/>
            <person name="Lundell T."/>
            <person name="Morin E."/>
            <person name="Murat C."/>
            <person name="Riley R."/>
            <person name="Ohm R."/>
            <person name="Sun H."/>
            <person name="Tunlid A."/>
            <person name="Henrissat B."/>
            <person name="Grigoriev I.V."/>
            <person name="Hibbett D.S."/>
            <person name="Martin F."/>
        </authorList>
    </citation>
    <scope>NUCLEOTIDE SEQUENCE [LARGE SCALE GENOMIC DNA]</scope>
    <source>
        <strain evidence="2">441</strain>
    </source>
</reference>
<organism evidence="1 2">
    <name type="scientific">Pisolithus microcarpus 441</name>
    <dbReference type="NCBI Taxonomy" id="765257"/>
    <lineage>
        <taxon>Eukaryota</taxon>
        <taxon>Fungi</taxon>
        <taxon>Dikarya</taxon>
        <taxon>Basidiomycota</taxon>
        <taxon>Agaricomycotina</taxon>
        <taxon>Agaricomycetes</taxon>
        <taxon>Agaricomycetidae</taxon>
        <taxon>Boletales</taxon>
        <taxon>Sclerodermatineae</taxon>
        <taxon>Pisolithaceae</taxon>
        <taxon>Pisolithus</taxon>
    </lineage>
</organism>
<dbReference type="Pfam" id="PF00400">
    <property type="entry name" value="WD40"/>
    <property type="match status" value="1"/>
</dbReference>